<keyword evidence="16" id="KW-0175">Coiled coil</keyword>
<feature type="region of interest" description="Disordered" evidence="17">
    <location>
        <begin position="1"/>
        <end position="82"/>
    </location>
</feature>
<feature type="compositionally biased region" description="Basic and acidic residues" evidence="17">
    <location>
        <begin position="252"/>
        <end position="263"/>
    </location>
</feature>
<dbReference type="GO" id="GO:0005886">
    <property type="term" value="C:plasma membrane"/>
    <property type="evidence" value="ECO:0007669"/>
    <property type="project" value="UniProtKB-SubCell"/>
</dbReference>
<dbReference type="OrthoDB" id="10007451at2759"/>
<dbReference type="InterPro" id="IPR038207">
    <property type="entry name" value="DIX_dom_sf"/>
</dbReference>
<dbReference type="GO" id="GO:0005737">
    <property type="term" value="C:cytoplasm"/>
    <property type="evidence" value="ECO:0007669"/>
    <property type="project" value="UniProtKB-SubCell"/>
</dbReference>
<dbReference type="GO" id="GO:0016055">
    <property type="term" value="P:Wnt signaling pathway"/>
    <property type="evidence" value="ECO:0007669"/>
    <property type="project" value="UniProtKB-KW"/>
</dbReference>
<dbReference type="GO" id="GO:0032436">
    <property type="term" value="P:positive regulation of proteasomal ubiquitin-dependent protein catabolic process"/>
    <property type="evidence" value="ECO:0007669"/>
    <property type="project" value="TreeGrafter"/>
</dbReference>
<evidence type="ECO:0000256" key="16">
    <source>
        <dbReference type="SAM" id="Coils"/>
    </source>
</evidence>
<dbReference type="EMBL" id="VWZF01005777">
    <property type="protein sequence ID" value="NXF80955.1"/>
    <property type="molecule type" value="Genomic_DNA"/>
</dbReference>
<evidence type="ECO:0000259" key="19">
    <source>
        <dbReference type="PROSITE" id="PS50841"/>
    </source>
</evidence>
<evidence type="ECO:0000256" key="9">
    <source>
        <dbReference type="ARBA" id="ARBA00022687"/>
    </source>
</evidence>
<organism evidence="20 21">
    <name type="scientific">Sclerurus mexicanus</name>
    <name type="common">tawny-throated leaftosser</name>
    <dbReference type="NCBI Taxonomy" id="265632"/>
    <lineage>
        <taxon>Eukaryota</taxon>
        <taxon>Metazoa</taxon>
        <taxon>Chordata</taxon>
        <taxon>Craniata</taxon>
        <taxon>Vertebrata</taxon>
        <taxon>Euteleostomi</taxon>
        <taxon>Archelosauria</taxon>
        <taxon>Archosauria</taxon>
        <taxon>Dinosauria</taxon>
        <taxon>Saurischia</taxon>
        <taxon>Theropoda</taxon>
        <taxon>Coelurosauria</taxon>
        <taxon>Aves</taxon>
        <taxon>Neognathae</taxon>
        <taxon>Neoaves</taxon>
        <taxon>Telluraves</taxon>
        <taxon>Australaves</taxon>
        <taxon>Passeriformes</taxon>
        <taxon>Furnariidae</taxon>
        <taxon>Sclerurus</taxon>
    </lineage>
</organism>
<feature type="compositionally biased region" description="Polar residues" evidence="17">
    <location>
        <begin position="320"/>
        <end position="343"/>
    </location>
</feature>
<dbReference type="CDD" id="cd11582">
    <property type="entry name" value="Axin_TNKS_binding"/>
    <property type="match status" value="1"/>
</dbReference>
<dbReference type="Gene3D" id="2.40.240.130">
    <property type="match status" value="1"/>
</dbReference>
<evidence type="ECO:0000256" key="10">
    <source>
        <dbReference type="ARBA" id="ARBA00022765"/>
    </source>
</evidence>
<evidence type="ECO:0000256" key="12">
    <source>
        <dbReference type="ARBA" id="ARBA00023136"/>
    </source>
</evidence>
<dbReference type="PANTHER" id="PTHR46102:SF3">
    <property type="entry name" value="AXIN-1"/>
    <property type="match status" value="1"/>
</dbReference>
<evidence type="ECO:0000256" key="6">
    <source>
        <dbReference type="ARBA" id="ARBA00022475"/>
    </source>
</evidence>
<feature type="domain" description="DIX" evidence="19">
    <location>
        <begin position="763"/>
        <end position="804"/>
    </location>
</feature>
<protein>
    <recommendedName>
        <fullName evidence="4">Axin-1</fullName>
    </recommendedName>
    <alternativeName>
        <fullName evidence="14">Axis inhibition protein 1</fullName>
    </alternativeName>
</protein>
<evidence type="ECO:0000256" key="17">
    <source>
        <dbReference type="SAM" id="MobiDB-lite"/>
    </source>
</evidence>
<dbReference type="SMART" id="SM00315">
    <property type="entry name" value="RGS"/>
    <property type="match status" value="1"/>
</dbReference>
<dbReference type="GO" id="GO:0042802">
    <property type="term" value="F:identical protein binding"/>
    <property type="evidence" value="ECO:0007669"/>
    <property type="project" value="TreeGrafter"/>
</dbReference>
<keyword evidence="6" id="KW-1003">Cell membrane</keyword>
<reference evidence="20 21" key="1">
    <citation type="submission" date="2019-09" db="EMBL/GenBank/DDBJ databases">
        <title>Bird 10,000 Genomes (B10K) Project - Family phase.</title>
        <authorList>
            <person name="Zhang G."/>
        </authorList>
    </citation>
    <scope>NUCLEOTIDE SEQUENCE [LARGE SCALE GENOMIC DNA]</scope>
    <source>
        <strain evidence="20">B10K-DU-001-03</strain>
        <tissue evidence="20">Muscle</tissue>
    </source>
</reference>
<feature type="compositionally biased region" description="Basic and acidic residues" evidence="17">
    <location>
        <begin position="731"/>
        <end position="740"/>
    </location>
</feature>
<evidence type="ECO:0000256" key="15">
    <source>
        <dbReference type="PROSITE-ProRule" id="PRU00069"/>
    </source>
</evidence>
<dbReference type="Pfam" id="PF08833">
    <property type="entry name" value="Axin_b-cat_bind"/>
    <property type="match status" value="1"/>
</dbReference>
<evidence type="ECO:0000313" key="20">
    <source>
        <dbReference type="EMBL" id="NXF80955.1"/>
    </source>
</evidence>
<keyword evidence="11" id="KW-0832">Ubl conjugation</keyword>
<dbReference type="GO" id="GO:0048468">
    <property type="term" value="P:cell development"/>
    <property type="evidence" value="ECO:0007669"/>
    <property type="project" value="TreeGrafter"/>
</dbReference>
<feature type="region of interest" description="Disordered" evidence="17">
    <location>
        <begin position="486"/>
        <end position="530"/>
    </location>
</feature>
<dbReference type="CDD" id="cd08707">
    <property type="entry name" value="RGS_Axin"/>
    <property type="match status" value="1"/>
</dbReference>
<keyword evidence="13" id="KW-0539">Nucleus</keyword>
<keyword evidence="8" id="KW-0597">Phosphoprotein</keyword>
<dbReference type="InterPro" id="IPR001158">
    <property type="entry name" value="DIX"/>
</dbReference>
<dbReference type="InterPro" id="IPR014936">
    <property type="entry name" value="Axin_b-cat-bd"/>
</dbReference>
<evidence type="ECO:0000256" key="11">
    <source>
        <dbReference type="ARBA" id="ARBA00022843"/>
    </source>
</evidence>
<comment type="caution">
    <text evidence="20">The sequence shown here is derived from an EMBL/GenBank/DDBJ whole genome shotgun (WGS) entry which is preliminary data.</text>
</comment>
<keyword evidence="9 15" id="KW-0879">Wnt signaling pathway</keyword>
<dbReference type="GO" id="GO:0090090">
    <property type="term" value="P:negative regulation of canonical Wnt signaling pathway"/>
    <property type="evidence" value="ECO:0007669"/>
    <property type="project" value="InterPro"/>
</dbReference>
<keyword evidence="5" id="KW-0217">Developmental protein</keyword>
<keyword evidence="10" id="KW-0013">ADP-ribosylation</keyword>
<evidence type="ECO:0000256" key="14">
    <source>
        <dbReference type="ARBA" id="ARBA00032466"/>
    </source>
</evidence>
<feature type="domain" description="RGS" evidence="18">
    <location>
        <begin position="92"/>
        <end position="215"/>
    </location>
</feature>
<evidence type="ECO:0000256" key="3">
    <source>
        <dbReference type="ARBA" id="ARBA00004496"/>
    </source>
</evidence>
<feature type="region of interest" description="Disordered" evidence="17">
    <location>
        <begin position="251"/>
        <end position="270"/>
    </location>
</feature>
<dbReference type="InterPro" id="IPR043581">
    <property type="entry name" value="Axin-like"/>
</dbReference>
<evidence type="ECO:0000256" key="5">
    <source>
        <dbReference type="ARBA" id="ARBA00022473"/>
    </source>
</evidence>
<feature type="region of interest" description="Disordered" evidence="17">
    <location>
        <begin position="615"/>
        <end position="639"/>
    </location>
</feature>
<dbReference type="GO" id="GO:0019901">
    <property type="term" value="F:protein kinase binding"/>
    <property type="evidence" value="ECO:0007669"/>
    <property type="project" value="TreeGrafter"/>
</dbReference>
<feature type="region of interest" description="Disordered" evidence="17">
    <location>
        <begin position="222"/>
        <end position="245"/>
    </location>
</feature>
<dbReference type="FunFam" id="1.10.167.10:FF:000003">
    <property type="entry name" value="Axin 1"/>
    <property type="match status" value="1"/>
</dbReference>
<feature type="non-terminal residue" evidence="20">
    <location>
        <position position="804"/>
    </location>
</feature>
<evidence type="ECO:0000256" key="8">
    <source>
        <dbReference type="ARBA" id="ARBA00022553"/>
    </source>
</evidence>
<dbReference type="Pfam" id="PF00615">
    <property type="entry name" value="RGS"/>
    <property type="match status" value="1"/>
</dbReference>
<gene>
    <name evidence="20" type="primary">Axin1</name>
    <name evidence="20" type="ORF">SCLMEX_R07973</name>
</gene>
<evidence type="ECO:0000256" key="13">
    <source>
        <dbReference type="ARBA" id="ARBA00023242"/>
    </source>
</evidence>
<keyword evidence="21" id="KW-1185">Reference proteome</keyword>
<dbReference type="Proteomes" id="UP000588334">
    <property type="component" value="Unassembled WGS sequence"/>
</dbReference>
<dbReference type="GO" id="GO:0030877">
    <property type="term" value="C:beta-catenin destruction complex"/>
    <property type="evidence" value="ECO:0007669"/>
    <property type="project" value="TreeGrafter"/>
</dbReference>
<dbReference type="GO" id="GO:0005634">
    <property type="term" value="C:nucleus"/>
    <property type="evidence" value="ECO:0007669"/>
    <property type="project" value="UniProtKB-SubCell"/>
</dbReference>
<dbReference type="SUPFAM" id="SSF54236">
    <property type="entry name" value="Ubiquitin-like"/>
    <property type="match status" value="1"/>
</dbReference>
<dbReference type="PROSITE" id="PS50841">
    <property type="entry name" value="DIX"/>
    <property type="match status" value="1"/>
</dbReference>
<proteinExistence type="predicted"/>
<keyword evidence="7" id="KW-0963">Cytoplasm</keyword>
<dbReference type="Gene3D" id="1.10.167.10">
    <property type="entry name" value="Regulator of G-protein Signalling 4, domain 2"/>
    <property type="match status" value="1"/>
</dbReference>
<dbReference type="InterPro" id="IPR032101">
    <property type="entry name" value="Axin_TNKS-bd"/>
</dbReference>
<accession>A0A7K8WQE4</accession>
<dbReference type="GO" id="GO:0031625">
    <property type="term" value="F:ubiquitin protein ligase binding"/>
    <property type="evidence" value="ECO:0007669"/>
    <property type="project" value="TreeGrafter"/>
</dbReference>
<dbReference type="FunFam" id="1.10.196.10:FF:000002">
    <property type="entry name" value="Axin 1"/>
    <property type="match status" value="1"/>
</dbReference>
<evidence type="ECO:0000256" key="2">
    <source>
        <dbReference type="ARBA" id="ARBA00004236"/>
    </source>
</evidence>
<feature type="coiled-coil region" evidence="16">
    <location>
        <begin position="393"/>
        <end position="430"/>
    </location>
</feature>
<dbReference type="InterPro" id="IPR044926">
    <property type="entry name" value="RGS_subdomain_2"/>
</dbReference>
<dbReference type="PANTHER" id="PTHR46102">
    <property type="entry name" value="AXIN"/>
    <property type="match status" value="1"/>
</dbReference>
<evidence type="ECO:0000256" key="4">
    <source>
        <dbReference type="ARBA" id="ARBA00013892"/>
    </source>
</evidence>
<dbReference type="GO" id="GO:0060090">
    <property type="term" value="F:molecular adaptor activity"/>
    <property type="evidence" value="ECO:0007669"/>
    <property type="project" value="TreeGrafter"/>
</dbReference>
<evidence type="ECO:0000259" key="18">
    <source>
        <dbReference type="PROSITE" id="PS50132"/>
    </source>
</evidence>
<dbReference type="PROSITE" id="PS50132">
    <property type="entry name" value="RGS"/>
    <property type="match status" value="1"/>
</dbReference>
<feature type="region of interest" description="Disordered" evidence="17">
    <location>
        <begin position="320"/>
        <end position="348"/>
    </location>
</feature>
<dbReference type="GO" id="GO:0070411">
    <property type="term" value="F:I-SMAD binding"/>
    <property type="evidence" value="ECO:0007669"/>
    <property type="project" value="TreeGrafter"/>
</dbReference>
<evidence type="ECO:0000256" key="7">
    <source>
        <dbReference type="ARBA" id="ARBA00022490"/>
    </source>
</evidence>
<dbReference type="Gene3D" id="1.10.196.10">
    <property type="match status" value="2"/>
</dbReference>
<feature type="region of interest" description="Disordered" evidence="17">
    <location>
        <begin position="731"/>
        <end position="760"/>
    </location>
</feature>
<dbReference type="InterPro" id="IPR036305">
    <property type="entry name" value="RGS_sf"/>
</dbReference>
<dbReference type="InterPro" id="IPR029071">
    <property type="entry name" value="Ubiquitin-like_domsf"/>
</dbReference>
<dbReference type="PRINTS" id="PR01301">
    <property type="entry name" value="RGSPROTEIN"/>
</dbReference>
<evidence type="ECO:0000256" key="1">
    <source>
        <dbReference type="ARBA" id="ARBA00004123"/>
    </source>
</evidence>
<keyword evidence="12" id="KW-0472">Membrane</keyword>
<dbReference type="GO" id="GO:0008013">
    <property type="term" value="F:beta-catenin binding"/>
    <property type="evidence" value="ECO:0007669"/>
    <property type="project" value="TreeGrafter"/>
</dbReference>
<dbReference type="InterPro" id="IPR024066">
    <property type="entry name" value="RGS_subdom1/3"/>
</dbReference>
<dbReference type="AlphaFoldDB" id="A0A7K8WQE4"/>
<dbReference type="Pfam" id="PF00778">
    <property type="entry name" value="DIX"/>
    <property type="match status" value="1"/>
</dbReference>
<feature type="non-terminal residue" evidence="20">
    <location>
        <position position="1"/>
    </location>
</feature>
<sequence length="804" mass="90312">RTRKMNIQGKGFPLDLGGSFTEDAPRPPVPGEEGELVSTDPRPVSHGFYSGKSDVVRNETSTATPRRSDLDLGYEPEGSASPTPPYLKWAESLHSLLDDQDGINLFRTFLKQEDCADLLDFWFACSGFRKLEPCVSNEEKRLKLAKAIYKKYILDNNGIVSRQIKPATKSFIKDCVMKLQIDPDMFDQAQTEIQCMIEDNTYPLFLKSDIYLEYTRTGGESPKIYSDPSSGSGTGKGLPGYLPTLNEDEEWKCDQEAEPEASRDSAPSSRLTQKLLLETATQRAASARRYSEGREFRHGSWREPVNPYYVNTGYALAPATSANDSEQQSMSSDADTMSLTDSSVDGIPPYRLRKQHRREMQESAKANGRVPLPHIPRTYRMPKDIHVEPEKFAAELINRLEEVQKEREAEEKLEERLKRVRAEEEGEDADISSGPSVISHKMPSAQAFHHFAPRYAEMGCAGMQMRDAHEENPESILDEHVQRVMKTPGCQSPGPGRHSPKPRSPESGHLGKLSGTLGTIPPGHGKHATKSGMKLDAANLYHHKHVYHHIHHHSMMKPKEQIEAEATQRVQNSFAWNVDSHNYATKSRNYSENLGMAPVPMDSLGYSGKASLLSKRNVKKTDSGKSDGANYEMPGSPEDVERNQKILQWIIEGEKEISRHKKTNHGSSGAKKQLSHDMVRPLSIERPVTVHPWVSAQLRNVVQPSHPFIQDPTMPPNPAPNPLTQLEEARRRLEEEEKRAGKLPLKQRLKPQKRPGSGASQPCENIVVAYYFCGEPIPYRTLVKGRVVTLGQFKELLTKKGNYR</sequence>
<evidence type="ECO:0000313" key="21">
    <source>
        <dbReference type="Proteomes" id="UP000588334"/>
    </source>
</evidence>
<dbReference type="Pfam" id="PF16646">
    <property type="entry name" value="AXIN1_TNKS_BD"/>
    <property type="match status" value="1"/>
</dbReference>
<comment type="subcellular location">
    <subcellularLocation>
        <location evidence="2">Cell membrane</location>
    </subcellularLocation>
    <subcellularLocation>
        <location evidence="3">Cytoplasm</location>
    </subcellularLocation>
    <subcellularLocation>
        <location evidence="1">Nucleus</location>
    </subcellularLocation>
</comment>
<name>A0A7K8WQE4_9FURN</name>
<dbReference type="SUPFAM" id="SSF48097">
    <property type="entry name" value="Regulator of G-protein signaling, RGS"/>
    <property type="match status" value="1"/>
</dbReference>
<dbReference type="InterPro" id="IPR016137">
    <property type="entry name" value="RGS"/>
</dbReference>